<dbReference type="InterPro" id="IPR029058">
    <property type="entry name" value="AB_hydrolase_fold"/>
</dbReference>
<dbReference type="RefSeq" id="WP_052831704.1">
    <property type="nucleotide sequence ID" value="NZ_BJYZ01000025.1"/>
</dbReference>
<dbReference type="InterPro" id="IPR013094">
    <property type="entry name" value="AB_hydrolase_3"/>
</dbReference>
<sequence length="317" mass="33740">MTPLPDDELASGVSEALAISAGPVPAASDDVAAMRSAYEAGRARWNEPVIDLASVTNDVLRLDRCSMGVRVYRPSSDPALPALVYLHGGGFVVGSLDSHDRIMRQLCRRSGMVVVGVDYPLSPEHRHPEAVVAVEQAVLALAEAPLAYGIDPERVSIGGDSAGAHLALAATLRLRERRPGLIRFMLLYYGLYGLRDSASRRRFADDAYGLTPAELRFYDTCYRGVGADPESAASDLLSCELAGLPPAFIGAAALDPLLDDSLALADAVARARGRAELCIYDGVLHGFLHWSRLVPTAAEALEDGARALRAALLKPPS</sequence>
<dbReference type="Proteomes" id="UP000321523">
    <property type="component" value="Unassembled WGS sequence"/>
</dbReference>
<evidence type="ECO:0000313" key="5">
    <source>
        <dbReference type="Proteomes" id="UP000321523"/>
    </source>
</evidence>
<proteinExistence type="inferred from homology"/>
<dbReference type="PANTHER" id="PTHR48081">
    <property type="entry name" value="AB HYDROLASE SUPERFAMILY PROTEIN C4A8.06C"/>
    <property type="match status" value="1"/>
</dbReference>
<dbReference type="AlphaFoldDB" id="A0A512DX88"/>
<gene>
    <name evidence="4" type="primary">aes</name>
    <name evidence="4" type="ORF">SAE02_52270</name>
</gene>
<evidence type="ECO:0000256" key="1">
    <source>
        <dbReference type="ARBA" id="ARBA00010515"/>
    </source>
</evidence>
<dbReference type="OrthoDB" id="9806180at2"/>
<keyword evidence="5" id="KW-1185">Reference proteome</keyword>
<comment type="caution">
    <text evidence="4">The sequence shown here is derived from an EMBL/GenBank/DDBJ whole genome shotgun (WGS) entry which is preliminary data.</text>
</comment>
<dbReference type="EMBL" id="BJYZ01000025">
    <property type="protein sequence ID" value="GEO41079.1"/>
    <property type="molecule type" value="Genomic_DNA"/>
</dbReference>
<feature type="domain" description="Alpha/beta hydrolase fold-3" evidence="3">
    <location>
        <begin position="83"/>
        <end position="288"/>
    </location>
</feature>
<dbReference type="InterPro" id="IPR002168">
    <property type="entry name" value="Lipase_GDXG_HIS_AS"/>
</dbReference>
<protein>
    <submittedName>
        <fullName evidence="4">Acetyl esterase</fullName>
    </submittedName>
</protein>
<accession>A0A512DX88</accession>
<keyword evidence="2" id="KW-0378">Hydrolase</keyword>
<name>A0A512DX88_9PROT</name>
<evidence type="ECO:0000259" key="3">
    <source>
        <dbReference type="Pfam" id="PF07859"/>
    </source>
</evidence>
<organism evidence="4 5">
    <name type="scientific">Skermanella aerolata</name>
    <dbReference type="NCBI Taxonomy" id="393310"/>
    <lineage>
        <taxon>Bacteria</taxon>
        <taxon>Pseudomonadati</taxon>
        <taxon>Pseudomonadota</taxon>
        <taxon>Alphaproteobacteria</taxon>
        <taxon>Rhodospirillales</taxon>
        <taxon>Azospirillaceae</taxon>
        <taxon>Skermanella</taxon>
    </lineage>
</organism>
<reference evidence="4 5" key="1">
    <citation type="submission" date="2019-07" db="EMBL/GenBank/DDBJ databases">
        <title>Whole genome shotgun sequence of Skermanella aerolata NBRC 106429.</title>
        <authorList>
            <person name="Hosoyama A."/>
            <person name="Uohara A."/>
            <person name="Ohji S."/>
            <person name="Ichikawa N."/>
        </authorList>
    </citation>
    <scope>NUCLEOTIDE SEQUENCE [LARGE SCALE GENOMIC DNA]</scope>
    <source>
        <strain evidence="4 5">NBRC 106429</strain>
    </source>
</reference>
<dbReference type="Gene3D" id="3.40.50.1820">
    <property type="entry name" value="alpha/beta hydrolase"/>
    <property type="match status" value="1"/>
</dbReference>
<dbReference type="PANTHER" id="PTHR48081:SF8">
    <property type="entry name" value="ALPHA_BETA HYDROLASE FOLD-3 DOMAIN-CONTAINING PROTEIN-RELATED"/>
    <property type="match status" value="1"/>
</dbReference>
<dbReference type="GO" id="GO:0016787">
    <property type="term" value="F:hydrolase activity"/>
    <property type="evidence" value="ECO:0007669"/>
    <property type="project" value="UniProtKB-KW"/>
</dbReference>
<dbReference type="Pfam" id="PF07859">
    <property type="entry name" value="Abhydrolase_3"/>
    <property type="match status" value="1"/>
</dbReference>
<dbReference type="InterPro" id="IPR050300">
    <property type="entry name" value="GDXG_lipolytic_enzyme"/>
</dbReference>
<evidence type="ECO:0000256" key="2">
    <source>
        <dbReference type="ARBA" id="ARBA00022801"/>
    </source>
</evidence>
<dbReference type="SUPFAM" id="SSF53474">
    <property type="entry name" value="alpha/beta-Hydrolases"/>
    <property type="match status" value="1"/>
</dbReference>
<comment type="similarity">
    <text evidence="1">Belongs to the 'GDXG' lipolytic enzyme family.</text>
</comment>
<evidence type="ECO:0000313" key="4">
    <source>
        <dbReference type="EMBL" id="GEO41079.1"/>
    </source>
</evidence>
<dbReference type="PROSITE" id="PS01173">
    <property type="entry name" value="LIPASE_GDXG_HIS"/>
    <property type="match status" value="1"/>
</dbReference>